<feature type="transmembrane region" description="Helical" evidence="1">
    <location>
        <begin position="12"/>
        <end position="31"/>
    </location>
</feature>
<proteinExistence type="predicted"/>
<keyword evidence="1" id="KW-0472">Membrane</keyword>
<organism evidence="2 3">
    <name type="scientific">Candidatus Nucleicultrix amoebiphila FS5</name>
    <dbReference type="NCBI Taxonomy" id="1414854"/>
    <lineage>
        <taxon>Bacteria</taxon>
        <taxon>Pseudomonadati</taxon>
        <taxon>Pseudomonadota</taxon>
        <taxon>Alphaproteobacteria</taxon>
        <taxon>Holosporales</taxon>
        <taxon>Candidatus Nucleicultricaceae</taxon>
        <taxon>Candidatus Nucleicultrix</taxon>
    </lineage>
</organism>
<keyword evidence="3" id="KW-1185">Reference proteome</keyword>
<sequence>MLLREFRRRFYRFSIPSILICLMFYFAYHIVQGDRGLLSWVRLQQKLKDSKVQLLALRDEHDHLENKVRLLRPESLCLDLLSEQAKMVLGYMDRKEVMVLRKTSEIKEIQK</sequence>
<dbReference type="EMBL" id="CP008743">
    <property type="protein sequence ID" value="ARN84112.1"/>
    <property type="molecule type" value="Genomic_DNA"/>
</dbReference>
<name>A0A1W6N2Q6_9PROT</name>
<evidence type="ECO:0000313" key="2">
    <source>
        <dbReference type="EMBL" id="ARN84112.1"/>
    </source>
</evidence>
<dbReference type="OrthoDB" id="9815600at2"/>
<evidence type="ECO:0008006" key="4">
    <source>
        <dbReference type="Google" id="ProtNLM"/>
    </source>
</evidence>
<accession>A0A1W6N2Q6</accession>
<dbReference type="AlphaFoldDB" id="A0A1W6N2Q6"/>
<evidence type="ECO:0000313" key="3">
    <source>
        <dbReference type="Proteomes" id="UP000237351"/>
    </source>
</evidence>
<keyword evidence="1" id="KW-1133">Transmembrane helix</keyword>
<dbReference type="Pfam" id="PF04977">
    <property type="entry name" value="DivIC"/>
    <property type="match status" value="1"/>
</dbReference>
<evidence type="ECO:0000256" key="1">
    <source>
        <dbReference type="SAM" id="Phobius"/>
    </source>
</evidence>
<dbReference type="STRING" id="1414854.GQ61_00755"/>
<dbReference type="Proteomes" id="UP000237351">
    <property type="component" value="Chromosome"/>
</dbReference>
<gene>
    <name evidence="2" type="ORF">GQ61_00755</name>
</gene>
<protein>
    <recommendedName>
        <fullName evidence="4">Septum formation initiator</fullName>
    </recommendedName>
</protein>
<dbReference type="KEGG" id="naf:GQ61_00755"/>
<reference evidence="2 3" key="1">
    <citation type="submission" date="2014-06" db="EMBL/GenBank/DDBJ databases">
        <title>The genome of the endonuclear symbiont Nucleicultrix amoebiphila.</title>
        <authorList>
            <person name="Schulz F."/>
            <person name="Horn M."/>
        </authorList>
    </citation>
    <scope>NUCLEOTIDE SEQUENCE [LARGE SCALE GENOMIC DNA]</scope>
    <source>
        <strain evidence="2 3">FS5</strain>
    </source>
</reference>
<keyword evidence="1" id="KW-0812">Transmembrane</keyword>
<dbReference type="InterPro" id="IPR007060">
    <property type="entry name" value="FtsL/DivIC"/>
</dbReference>
<dbReference type="RefSeq" id="WP_085783471.1">
    <property type="nucleotide sequence ID" value="NZ_CP008743.1"/>
</dbReference>